<proteinExistence type="inferred from homology"/>
<organism evidence="4 5">
    <name type="scientific">Eumeta variegata</name>
    <name type="common">Bagworm moth</name>
    <name type="synonym">Eumeta japonica</name>
    <dbReference type="NCBI Taxonomy" id="151549"/>
    <lineage>
        <taxon>Eukaryota</taxon>
        <taxon>Metazoa</taxon>
        <taxon>Ecdysozoa</taxon>
        <taxon>Arthropoda</taxon>
        <taxon>Hexapoda</taxon>
        <taxon>Insecta</taxon>
        <taxon>Pterygota</taxon>
        <taxon>Neoptera</taxon>
        <taxon>Endopterygota</taxon>
        <taxon>Lepidoptera</taxon>
        <taxon>Glossata</taxon>
        <taxon>Ditrysia</taxon>
        <taxon>Tineoidea</taxon>
        <taxon>Psychidae</taxon>
        <taxon>Oiketicinae</taxon>
        <taxon>Eumeta</taxon>
    </lineage>
</organism>
<dbReference type="Proteomes" id="UP000299102">
    <property type="component" value="Unassembled WGS sequence"/>
</dbReference>
<dbReference type="GO" id="GO:0005737">
    <property type="term" value="C:cytoplasm"/>
    <property type="evidence" value="ECO:0007669"/>
    <property type="project" value="InterPro"/>
</dbReference>
<keyword evidence="5" id="KW-1185">Reference proteome</keyword>
<dbReference type="InterPro" id="IPR007531">
    <property type="entry name" value="Dysbindin"/>
</dbReference>
<evidence type="ECO:0000256" key="3">
    <source>
        <dbReference type="SAM" id="Coils"/>
    </source>
</evidence>
<dbReference type="PANTHER" id="PTHR16294">
    <property type="entry name" value="DYSTROBREVIN BINDING PROTEIN 1 DYSBINDIN"/>
    <property type="match status" value="1"/>
</dbReference>
<dbReference type="OrthoDB" id="2445127at2759"/>
<dbReference type="EMBL" id="BGZK01000552">
    <property type="protein sequence ID" value="GBP49763.1"/>
    <property type="molecule type" value="Genomic_DNA"/>
</dbReference>
<dbReference type="STRING" id="151549.A0A4C1WFA2"/>
<evidence type="ECO:0000313" key="5">
    <source>
        <dbReference type="Proteomes" id="UP000299102"/>
    </source>
</evidence>
<evidence type="ECO:0000256" key="1">
    <source>
        <dbReference type="ARBA" id="ARBA00008686"/>
    </source>
</evidence>
<comment type="similarity">
    <text evidence="1">Belongs to the dysbindin family.</text>
</comment>
<feature type="coiled-coil region" evidence="3">
    <location>
        <begin position="125"/>
        <end position="152"/>
    </location>
</feature>
<evidence type="ECO:0000313" key="4">
    <source>
        <dbReference type="EMBL" id="GBP49763.1"/>
    </source>
</evidence>
<protein>
    <recommendedName>
        <fullName evidence="2">Dysbindin domain-containing protein 1</fullName>
    </recommendedName>
</protein>
<evidence type="ECO:0000256" key="2">
    <source>
        <dbReference type="ARBA" id="ARBA00040078"/>
    </source>
</evidence>
<reference evidence="4 5" key="1">
    <citation type="journal article" date="2019" name="Commun. Biol.">
        <title>The bagworm genome reveals a unique fibroin gene that provides high tensile strength.</title>
        <authorList>
            <person name="Kono N."/>
            <person name="Nakamura H."/>
            <person name="Ohtoshi R."/>
            <person name="Tomita M."/>
            <person name="Numata K."/>
            <person name="Arakawa K."/>
        </authorList>
    </citation>
    <scope>NUCLEOTIDE SEQUENCE [LARGE SCALE GENOMIC DNA]</scope>
</reference>
<accession>A0A4C1WFA2</accession>
<name>A0A4C1WFA2_EUMVA</name>
<gene>
    <name evidence="4" type="primary">Dysb</name>
    <name evidence="4" type="ORF">EVAR_81382_1</name>
</gene>
<keyword evidence="3" id="KW-0175">Coiled coil</keyword>
<sequence length="254" mass="28936">MLGNIKEFISVVQDGLSSNNNLRQTLQEVQKVKYIFKEKQKHAQEHETKVNFGAGGRLLEKYQQDWAELHENAVTSAVLADETDKVIRNIHGDVSLRLVHARDFCQSLANLPKLTAAIEECIDSLNNIQFLLKTVENELAELEDITDQSNMAKWKLDHHYHLSVYKEKKLVALEEIRGKLAKENADRTCKREKQQLAELQMRHNVSASAFQNDMANYLATGIVPKPIVQSTPEVSLEQIQLDDNTADLNKFLES</sequence>
<dbReference type="AlphaFoldDB" id="A0A4C1WFA2"/>
<dbReference type="PANTHER" id="PTHR16294:SF4">
    <property type="entry name" value="DYSBINDIN DOMAIN-CONTAINING PROTEIN 1"/>
    <property type="match status" value="1"/>
</dbReference>
<comment type="caution">
    <text evidence="4">The sequence shown here is derived from an EMBL/GenBank/DDBJ whole genome shotgun (WGS) entry which is preliminary data.</text>
</comment>